<dbReference type="KEGG" id="harc:HARCEL1_00770"/>
<dbReference type="Proteomes" id="UP000244727">
    <property type="component" value="Chromosome"/>
</dbReference>
<dbReference type="GeneID" id="36510995"/>
<dbReference type="EMBL" id="CP028858">
    <property type="protein sequence ID" value="AWB26354.1"/>
    <property type="molecule type" value="Genomic_DNA"/>
</dbReference>
<name>A0A2R4WXT7_9EURY</name>
<proteinExistence type="predicted"/>
<reference evidence="1 2" key="1">
    <citation type="submission" date="2018-04" db="EMBL/GenBank/DDBJ databases">
        <title>Halococcoides cellulosivorans gen. nov., sp. nov., an extremely halophilic cellulose-utilizing haloarchaeon from hypersaline lakes.</title>
        <authorList>
            <person name="Sorokin D.Y."/>
            <person name="Toshchakov S.V."/>
            <person name="Samarov N.I."/>
            <person name="Korzhenkov A."/>
            <person name="Kublanov I.V."/>
        </authorList>
    </citation>
    <scope>NUCLEOTIDE SEQUENCE [LARGE SCALE GENOMIC DNA]</scope>
    <source>
        <strain evidence="1 2">HArcel1</strain>
    </source>
</reference>
<organism evidence="1 2">
    <name type="scientific">Halococcoides cellulosivorans</name>
    <dbReference type="NCBI Taxonomy" id="1679096"/>
    <lineage>
        <taxon>Archaea</taxon>
        <taxon>Methanobacteriati</taxon>
        <taxon>Methanobacteriota</taxon>
        <taxon>Stenosarchaea group</taxon>
        <taxon>Halobacteria</taxon>
        <taxon>Halobacteriales</taxon>
        <taxon>Haloarculaceae</taxon>
        <taxon>Halococcoides</taxon>
    </lineage>
</organism>
<gene>
    <name evidence="1" type="ORF">HARCEL1_00770</name>
</gene>
<keyword evidence="2" id="KW-1185">Reference proteome</keyword>
<evidence type="ECO:0000313" key="2">
    <source>
        <dbReference type="Proteomes" id="UP000244727"/>
    </source>
</evidence>
<dbReference type="AlphaFoldDB" id="A0A2R4WXT7"/>
<sequence length="372" mass="41560">MTPAKTVGKSLKVRYHLRRADLDVDALDDTQQRRLGRLLSDADPDAAKALRRMDGDTRRKILDVDDASVRRSFFRTFGTDDVDTDRARRALDNYRSLSGEDRTFARNSIERSDSAGVRLLGTEICNSPCYPVTERVSKLDDSVDSLSSSDTRKLQETLEEVASSENYDNDRAIKLVEGFEEAGDSVSEGPGSDPSAVIDDLNTLSKKGFDDYLTAGGQGETYYKGVAGESDIATSLLEHPEIDASDIRMNRDIPDVEGAAKDATEIDVDLDGELTVNGNTLDSPAIESKYRTSEKEFIIESEMLKGDNPFVDQLETQIKANDVDDEMVAVFPEKYNSRLEELGVKQRLREELNRRIDSEYTLEFTTYKELNS</sequence>
<accession>A0A2R4WXT7</accession>
<protein>
    <submittedName>
        <fullName evidence="1">Uncharacterized protein</fullName>
    </submittedName>
</protein>
<evidence type="ECO:0000313" key="1">
    <source>
        <dbReference type="EMBL" id="AWB26354.1"/>
    </source>
</evidence>
<dbReference type="RefSeq" id="WP_108380723.1">
    <property type="nucleotide sequence ID" value="NZ_CP028858.1"/>
</dbReference>